<name>A0A5N4DB46_CAMDR</name>
<proteinExistence type="predicted"/>
<organism evidence="1 2">
    <name type="scientific">Camelus dromedarius</name>
    <name type="common">Dromedary</name>
    <name type="synonym">Arabian camel</name>
    <dbReference type="NCBI Taxonomy" id="9838"/>
    <lineage>
        <taxon>Eukaryota</taxon>
        <taxon>Metazoa</taxon>
        <taxon>Chordata</taxon>
        <taxon>Craniata</taxon>
        <taxon>Vertebrata</taxon>
        <taxon>Euteleostomi</taxon>
        <taxon>Mammalia</taxon>
        <taxon>Eutheria</taxon>
        <taxon>Laurasiatheria</taxon>
        <taxon>Artiodactyla</taxon>
        <taxon>Tylopoda</taxon>
        <taxon>Camelidae</taxon>
        <taxon>Camelus</taxon>
    </lineage>
</organism>
<dbReference type="EMBL" id="JWIN03000013">
    <property type="protein sequence ID" value="KAB1268341.1"/>
    <property type="molecule type" value="Genomic_DNA"/>
</dbReference>
<evidence type="ECO:0000313" key="2">
    <source>
        <dbReference type="Proteomes" id="UP000299084"/>
    </source>
</evidence>
<dbReference type="AlphaFoldDB" id="A0A5N4DB46"/>
<comment type="caution">
    <text evidence="1">The sequence shown here is derived from an EMBL/GenBank/DDBJ whole genome shotgun (WGS) entry which is preliminary data.</text>
</comment>
<accession>A0A5N4DB46</accession>
<keyword evidence="2" id="KW-1185">Reference proteome</keyword>
<gene>
    <name evidence="1" type="ORF">Cadr_000013315</name>
</gene>
<evidence type="ECO:0000313" key="1">
    <source>
        <dbReference type="EMBL" id="KAB1268341.1"/>
    </source>
</evidence>
<dbReference type="Proteomes" id="UP000299084">
    <property type="component" value="Unassembled WGS sequence"/>
</dbReference>
<reference evidence="1 2" key="1">
    <citation type="journal article" date="2019" name="Mol. Ecol. Resour.">
        <title>Improving Illumina assemblies with Hi-C and long reads: an example with the North African dromedary.</title>
        <authorList>
            <person name="Elbers J.P."/>
            <person name="Rogers M.F."/>
            <person name="Perelman P.L."/>
            <person name="Proskuryakova A.A."/>
            <person name="Serdyukova N.A."/>
            <person name="Johnson W.E."/>
            <person name="Horin P."/>
            <person name="Corander J."/>
            <person name="Murphy D."/>
            <person name="Burger P.A."/>
        </authorList>
    </citation>
    <scope>NUCLEOTIDE SEQUENCE [LARGE SCALE GENOMIC DNA]</scope>
    <source>
        <strain evidence="1">Drom800</strain>
        <tissue evidence="1">Blood</tissue>
    </source>
</reference>
<sequence>MKRHTILGSGLQETEGSTIDAPLCLMESQAHTGPLPRQCLALGGHCPLASGVSLASGSWTLREAPGKQSWGSCLLLQTDSKQLPGVV</sequence>
<protein>
    <submittedName>
        <fullName evidence="1">Uncharacterized protein</fullName>
    </submittedName>
</protein>